<organism evidence="2">
    <name type="scientific">Arundo donax</name>
    <name type="common">Giant reed</name>
    <name type="synonym">Donax arundinaceus</name>
    <dbReference type="NCBI Taxonomy" id="35708"/>
    <lineage>
        <taxon>Eukaryota</taxon>
        <taxon>Viridiplantae</taxon>
        <taxon>Streptophyta</taxon>
        <taxon>Embryophyta</taxon>
        <taxon>Tracheophyta</taxon>
        <taxon>Spermatophyta</taxon>
        <taxon>Magnoliopsida</taxon>
        <taxon>Liliopsida</taxon>
        <taxon>Poales</taxon>
        <taxon>Poaceae</taxon>
        <taxon>PACMAD clade</taxon>
        <taxon>Arundinoideae</taxon>
        <taxon>Arundineae</taxon>
        <taxon>Arundo</taxon>
    </lineage>
</organism>
<evidence type="ECO:0000256" key="1">
    <source>
        <dbReference type="SAM" id="MobiDB-lite"/>
    </source>
</evidence>
<feature type="region of interest" description="Disordered" evidence="1">
    <location>
        <begin position="26"/>
        <end position="52"/>
    </location>
</feature>
<name>A0A0A9FKZ6_ARUDO</name>
<proteinExistence type="predicted"/>
<reference evidence="2" key="1">
    <citation type="submission" date="2014-09" db="EMBL/GenBank/DDBJ databases">
        <authorList>
            <person name="Magalhaes I.L.F."/>
            <person name="Oliveira U."/>
            <person name="Santos F.R."/>
            <person name="Vidigal T.H.D.A."/>
            <person name="Brescovit A.D."/>
            <person name="Santos A.J."/>
        </authorList>
    </citation>
    <scope>NUCLEOTIDE SEQUENCE</scope>
    <source>
        <tissue evidence="2">Shoot tissue taken approximately 20 cm above the soil surface</tissue>
    </source>
</reference>
<dbReference type="AlphaFoldDB" id="A0A0A9FKZ6"/>
<protein>
    <submittedName>
        <fullName evidence="2">Uncharacterized protein</fullName>
    </submittedName>
</protein>
<sequence length="214" mass="23037">MIEEIRYRTSARTMDSETCSLNEKENILNKDHLKSPLPPVAPVDDGKPDLPRPDPMSIVVPMYHGAAGPFSSNPSLSCPTTPTSERSTFFGAVIFKSINPRLKESAHTPDLTWKAPFFTSGFDVDIEAGSSFVGNLFVGMLPLAAGDSVYEVKAPKFSSSKGLRSELLTPPGGSCLDSARPEPIFEENAPKKSDLSKLFIETAGKGSKSVALEC</sequence>
<accession>A0A0A9FKZ6</accession>
<reference evidence="2" key="2">
    <citation type="journal article" date="2015" name="Data Brief">
        <title>Shoot transcriptome of the giant reed, Arundo donax.</title>
        <authorList>
            <person name="Barrero R.A."/>
            <person name="Guerrero F.D."/>
            <person name="Moolhuijzen P."/>
            <person name="Goolsby J.A."/>
            <person name="Tidwell J."/>
            <person name="Bellgard S.E."/>
            <person name="Bellgard M.I."/>
        </authorList>
    </citation>
    <scope>NUCLEOTIDE SEQUENCE</scope>
    <source>
        <tissue evidence="2">Shoot tissue taken approximately 20 cm above the soil surface</tissue>
    </source>
</reference>
<dbReference type="EMBL" id="GBRH01184884">
    <property type="protein sequence ID" value="JAE13012.1"/>
    <property type="molecule type" value="Transcribed_RNA"/>
</dbReference>
<evidence type="ECO:0000313" key="2">
    <source>
        <dbReference type="EMBL" id="JAE13012.1"/>
    </source>
</evidence>